<proteinExistence type="predicted"/>
<dbReference type="AlphaFoldDB" id="A0A564S2C6"/>
<evidence type="ECO:0000256" key="1">
    <source>
        <dbReference type="SAM" id="MobiDB-lite"/>
    </source>
</evidence>
<dbReference type="Proteomes" id="UP000319252">
    <property type="component" value="Unassembled WGS sequence"/>
</dbReference>
<name>A0A564S2C6_BIFLI</name>
<feature type="region of interest" description="Disordered" evidence="1">
    <location>
        <begin position="37"/>
        <end position="56"/>
    </location>
</feature>
<dbReference type="EMBL" id="CABHML010000069">
    <property type="protein sequence ID" value="VUW84444.1"/>
    <property type="molecule type" value="Genomic_DNA"/>
</dbReference>
<evidence type="ECO:0000313" key="2">
    <source>
        <dbReference type="EMBL" id="VUW84444.1"/>
    </source>
</evidence>
<organism evidence="2 3">
    <name type="scientific">Bifidobacterium longum subsp. infantis</name>
    <dbReference type="NCBI Taxonomy" id="1682"/>
    <lineage>
        <taxon>Bacteria</taxon>
        <taxon>Bacillati</taxon>
        <taxon>Actinomycetota</taxon>
        <taxon>Actinomycetes</taxon>
        <taxon>Bifidobacteriales</taxon>
        <taxon>Bifidobacteriaceae</taxon>
        <taxon>Bifidobacterium</taxon>
    </lineage>
</organism>
<reference evidence="2 3" key="1">
    <citation type="submission" date="2019-07" db="EMBL/GenBank/DDBJ databases">
        <authorList>
            <person name="Chang H.-W."/>
            <person name="Raman A."/>
            <person name="Venkatesh S."/>
            <person name="Gehrig J."/>
        </authorList>
    </citation>
    <scope>NUCLEOTIDE SEQUENCE [LARGE SCALE GENOMIC DNA]</scope>
    <source>
        <strain evidence="2">B.longum_ssp_infantis_4</strain>
    </source>
</reference>
<protein>
    <submittedName>
        <fullName evidence="2">Uncharacterized protein</fullName>
    </submittedName>
</protein>
<evidence type="ECO:0000313" key="3">
    <source>
        <dbReference type="Proteomes" id="UP000319252"/>
    </source>
</evidence>
<accession>A0A564S2C6</accession>
<sequence length="56" mass="6636">MNSRTTTHPTHEELAKAWREGYAAGWKDQECDFPQYTSENPYKHLLRKQQGRETGR</sequence>
<gene>
    <name evidence="2" type="ORF">BLONGUMMC1_01714</name>
</gene>